<dbReference type="EMBL" id="MVCE01000001">
    <property type="protein sequence ID" value="PGF36185.1"/>
    <property type="molecule type" value="Genomic_DNA"/>
</dbReference>
<dbReference type="GeneID" id="92856644"/>
<reference evidence="1 4" key="2">
    <citation type="submission" date="2018-08" db="EMBL/GenBank/DDBJ databases">
        <title>Genome sequencing of Cutibacterium acnes KCOM 1315.</title>
        <authorList>
            <person name="Kook J.-K."/>
            <person name="Park S.-N."/>
            <person name="Lim Y.K."/>
        </authorList>
    </citation>
    <scope>NUCLEOTIDE SEQUENCE [LARGE SCALE GENOMIC DNA]</scope>
    <source>
        <strain evidence="1 4">KCOM 1315</strain>
    </source>
</reference>
<sequence length="71" mass="8684">MTAAPQHQPTDPLWRRCWSSLRWWVRGVTGADAYDNYLEWCRRTRHEPMSEKAFWRDQCDRQDRNPQARCC</sequence>
<dbReference type="Proteomes" id="UP000256621">
    <property type="component" value="Chromosome"/>
</dbReference>
<dbReference type="EMBL" id="CP031442">
    <property type="protein sequence ID" value="AXM06459.1"/>
    <property type="molecule type" value="Genomic_DNA"/>
</dbReference>
<evidence type="ECO:0000313" key="2">
    <source>
        <dbReference type="EMBL" id="PGF36185.1"/>
    </source>
</evidence>
<dbReference type="Pfam" id="PF04328">
    <property type="entry name" value="Sel_put"/>
    <property type="match status" value="1"/>
</dbReference>
<dbReference type="OrthoDB" id="3541280at2"/>
<reference evidence="2 3" key="1">
    <citation type="submission" date="2017-02" db="EMBL/GenBank/DDBJ databases">
        <title>Prevalence of linear plasmids in Cutibacterium acnes isolates obtained from cancerous prostatic tissue.</title>
        <authorList>
            <person name="Davidsson S."/>
            <person name="Bruggemann H."/>
        </authorList>
    </citation>
    <scope>NUCLEOTIDE SEQUENCE [LARGE SCALE GENOMIC DNA]</scope>
    <source>
        <strain evidence="2 3">11-78</strain>
    </source>
</reference>
<dbReference type="Proteomes" id="UP000226191">
    <property type="component" value="Unassembled WGS sequence"/>
</dbReference>
<evidence type="ECO:0000313" key="4">
    <source>
        <dbReference type="Proteomes" id="UP000256621"/>
    </source>
</evidence>
<evidence type="ECO:0000313" key="1">
    <source>
        <dbReference type="EMBL" id="AXM06459.1"/>
    </source>
</evidence>
<accession>A0A2B7JWD5</accession>
<dbReference type="RefSeq" id="WP_002515300.1">
    <property type="nucleotide sequence ID" value="NZ_AP019664.1"/>
</dbReference>
<organism evidence="2 3">
    <name type="scientific">Cutibacterium acnes</name>
    <name type="common">Propionibacterium acnes</name>
    <dbReference type="NCBI Taxonomy" id="1747"/>
    <lineage>
        <taxon>Bacteria</taxon>
        <taxon>Bacillati</taxon>
        <taxon>Actinomycetota</taxon>
        <taxon>Actinomycetes</taxon>
        <taxon>Propionibacteriales</taxon>
        <taxon>Propionibacteriaceae</taxon>
        <taxon>Cutibacterium</taxon>
    </lineage>
</organism>
<proteinExistence type="predicted"/>
<name>A0A2B7JWD5_CUTAC</name>
<dbReference type="InterPro" id="IPR007423">
    <property type="entry name" value="Sel_put"/>
</dbReference>
<dbReference type="AlphaFoldDB" id="A0A2B7JWD5"/>
<evidence type="ECO:0000313" key="3">
    <source>
        <dbReference type="Proteomes" id="UP000226191"/>
    </source>
</evidence>
<gene>
    <name evidence="2" type="ORF">B1B09_00570</name>
    <name evidence="1" type="ORF">DXN06_04350</name>
</gene>
<protein>
    <submittedName>
        <fullName evidence="1">DUF466 domain-containing protein</fullName>
    </submittedName>
</protein>